<name>A0A3S5B3N5_9PLAT</name>
<reference evidence="2" key="1">
    <citation type="submission" date="2018-11" db="EMBL/GenBank/DDBJ databases">
        <authorList>
            <consortium name="Pathogen Informatics"/>
        </authorList>
    </citation>
    <scope>NUCLEOTIDE SEQUENCE</scope>
</reference>
<protein>
    <submittedName>
        <fullName evidence="2">Uncharacterized protein</fullName>
    </submittedName>
</protein>
<evidence type="ECO:0000313" key="3">
    <source>
        <dbReference type="Proteomes" id="UP000784294"/>
    </source>
</evidence>
<evidence type="ECO:0000313" key="2">
    <source>
        <dbReference type="EMBL" id="VEL32656.1"/>
    </source>
</evidence>
<feature type="compositionally biased region" description="Polar residues" evidence="1">
    <location>
        <begin position="87"/>
        <end position="102"/>
    </location>
</feature>
<feature type="region of interest" description="Disordered" evidence="1">
    <location>
        <begin position="1"/>
        <end position="38"/>
    </location>
</feature>
<keyword evidence="3" id="KW-1185">Reference proteome</keyword>
<accession>A0A3S5B3N5</accession>
<organism evidence="2 3">
    <name type="scientific">Protopolystoma xenopodis</name>
    <dbReference type="NCBI Taxonomy" id="117903"/>
    <lineage>
        <taxon>Eukaryota</taxon>
        <taxon>Metazoa</taxon>
        <taxon>Spiralia</taxon>
        <taxon>Lophotrochozoa</taxon>
        <taxon>Platyhelminthes</taxon>
        <taxon>Monogenea</taxon>
        <taxon>Polyopisthocotylea</taxon>
        <taxon>Polystomatidea</taxon>
        <taxon>Polystomatidae</taxon>
        <taxon>Protopolystoma</taxon>
    </lineage>
</organism>
<gene>
    <name evidence="2" type="ORF">PXEA_LOCUS26096</name>
</gene>
<proteinExistence type="predicted"/>
<dbReference type="Proteomes" id="UP000784294">
    <property type="component" value="Unassembled WGS sequence"/>
</dbReference>
<sequence length="102" mass="11350">MAPLTDDAGETFGNIPSRLSNVANHEEPGRGHGTRYVPHGLPDAPINSCFDDVHQMMNESSANFCQKWGRISRGQRQSERRIKANRPQYNVNQPSSSGENDL</sequence>
<dbReference type="AlphaFoldDB" id="A0A3S5B3N5"/>
<dbReference type="EMBL" id="CAAALY010244457">
    <property type="protein sequence ID" value="VEL32656.1"/>
    <property type="molecule type" value="Genomic_DNA"/>
</dbReference>
<feature type="region of interest" description="Disordered" evidence="1">
    <location>
        <begin position="69"/>
        <end position="102"/>
    </location>
</feature>
<comment type="caution">
    <text evidence="2">The sequence shown here is derived from an EMBL/GenBank/DDBJ whole genome shotgun (WGS) entry which is preliminary data.</text>
</comment>
<evidence type="ECO:0000256" key="1">
    <source>
        <dbReference type="SAM" id="MobiDB-lite"/>
    </source>
</evidence>